<accession>A0A0E9X3J3</accession>
<dbReference type="AlphaFoldDB" id="A0A0E9X3J3"/>
<evidence type="ECO:0000313" key="1">
    <source>
        <dbReference type="EMBL" id="JAH97051.1"/>
    </source>
</evidence>
<organism evidence="1">
    <name type="scientific">Anguilla anguilla</name>
    <name type="common">European freshwater eel</name>
    <name type="synonym">Muraena anguilla</name>
    <dbReference type="NCBI Taxonomy" id="7936"/>
    <lineage>
        <taxon>Eukaryota</taxon>
        <taxon>Metazoa</taxon>
        <taxon>Chordata</taxon>
        <taxon>Craniata</taxon>
        <taxon>Vertebrata</taxon>
        <taxon>Euteleostomi</taxon>
        <taxon>Actinopterygii</taxon>
        <taxon>Neopterygii</taxon>
        <taxon>Teleostei</taxon>
        <taxon>Anguilliformes</taxon>
        <taxon>Anguillidae</taxon>
        <taxon>Anguilla</taxon>
    </lineage>
</organism>
<reference evidence="1" key="1">
    <citation type="submission" date="2014-11" db="EMBL/GenBank/DDBJ databases">
        <authorList>
            <person name="Amaro Gonzalez C."/>
        </authorList>
    </citation>
    <scope>NUCLEOTIDE SEQUENCE</scope>
</reference>
<reference evidence="1" key="2">
    <citation type="journal article" date="2015" name="Fish Shellfish Immunol.">
        <title>Early steps in the European eel (Anguilla anguilla)-Vibrio vulnificus interaction in the gills: Role of the RtxA13 toxin.</title>
        <authorList>
            <person name="Callol A."/>
            <person name="Pajuelo D."/>
            <person name="Ebbesson L."/>
            <person name="Teles M."/>
            <person name="MacKenzie S."/>
            <person name="Amaro C."/>
        </authorList>
    </citation>
    <scope>NUCLEOTIDE SEQUENCE</scope>
</reference>
<name>A0A0E9X3J3_ANGAN</name>
<dbReference type="EMBL" id="GBXM01011526">
    <property type="protein sequence ID" value="JAH97051.1"/>
    <property type="molecule type" value="Transcribed_RNA"/>
</dbReference>
<sequence>MSVQYLRKCPWLPDERRIIYTVFLKLGELSCNSKKYLYYHYSNDLQLNTMMWTLFSILI</sequence>
<protein>
    <submittedName>
        <fullName evidence="1">Uncharacterized protein</fullName>
    </submittedName>
</protein>
<proteinExistence type="predicted"/>